<reference evidence="3" key="1">
    <citation type="submission" date="2018-01" db="EMBL/GenBank/DDBJ databases">
        <title>An insight into the sialome of Amazonian anophelines.</title>
        <authorList>
            <person name="Ribeiro J.M."/>
            <person name="Scarpassa V."/>
            <person name="Calvo E."/>
        </authorList>
    </citation>
    <scope>NUCLEOTIDE SEQUENCE</scope>
</reference>
<evidence type="ECO:0000256" key="2">
    <source>
        <dbReference type="SAM" id="Phobius"/>
    </source>
</evidence>
<evidence type="ECO:0000256" key="1">
    <source>
        <dbReference type="SAM" id="MobiDB-lite"/>
    </source>
</evidence>
<keyword evidence="2" id="KW-0472">Membrane</keyword>
<sequence>MAFAPVDDANSHTIFIYWVLSVALLGFTRTHRLQWTQAQADKTAKGRTNGHTQHLGRSDQSNQSICELRAAVH</sequence>
<evidence type="ECO:0000313" key="3">
    <source>
        <dbReference type="EMBL" id="MBW76599.1"/>
    </source>
</evidence>
<dbReference type="AlphaFoldDB" id="A0A2M4DGI2"/>
<feature type="transmembrane region" description="Helical" evidence="2">
    <location>
        <begin position="12"/>
        <end position="28"/>
    </location>
</feature>
<protein>
    <submittedName>
        <fullName evidence="3">Putative secreted protein</fullName>
    </submittedName>
</protein>
<proteinExistence type="predicted"/>
<dbReference type="EMBL" id="GGFL01012421">
    <property type="protein sequence ID" value="MBW76599.1"/>
    <property type="molecule type" value="Transcribed_RNA"/>
</dbReference>
<feature type="region of interest" description="Disordered" evidence="1">
    <location>
        <begin position="39"/>
        <end position="62"/>
    </location>
</feature>
<accession>A0A2M4DGI2</accession>
<name>A0A2M4DGI2_ANODA</name>
<keyword evidence="2" id="KW-0812">Transmembrane</keyword>
<keyword evidence="2" id="KW-1133">Transmembrane helix</keyword>
<organism evidence="3">
    <name type="scientific">Anopheles darlingi</name>
    <name type="common">Mosquito</name>
    <dbReference type="NCBI Taxonomy" id="43151"/>
    <lineage>
        <taxon>Eukaryota</taxon>
        <taxon>Metazoa</taxon>
        <taxon>Ecdysozoa</taxon>
        <taxon>Arthropoda</taxon>
        <taxon>Hexapoda</taxon>
        <taxon>Insecta</taxon>
        <taxon>Pterygota</taxon>
        <taxon>Neoptera</taxon>
        <taxon>Endopterygota</taxon>
        <taxon>Diptera</taxon>
        <taxon>Nematocera</taxon>
        <taxon>Culicoidea</taxon>
        <taxon>Culicidae</taxon>
        <taxon>Anophelinae</taxon>
        <taxon>Anopheles</taxon>
    </lineage>
</organism>